<evidence type="ECO:0000313" key="2">
    <source>
        <dbReference type="Proteomes" id="UP000887159"/>
    </source>
</evidence>
<comment type="caution">
    <text evidence="1">The sequence shown here is derived from an EMBL/GenBank/DDBJ whole genome shotgun (WGS) entry which is preliminary data.</text>
</comment>
<sequence>MLTPNIQPLEDSVLPVCSYHLIGSCLRNSAHHQPPGRNTKPTKYQIEDGGIRPNPVSLYMANIRLESLGIFLLLFKITKTQLLEHKHSSLLLTIN</sequence>
<keyword evidence="2" id="KW-1185">Reference proteome</keyword>
<reference evidence="1" key="1">
    <citation type="submission" date="2020-08" db="EMBL/GenBank/DDBJ databases">
        <title>Multicomponent nature underlies the extraordinary mechanical properties of spider dragline silk.</title>
        <authorList>
            <person name="Kono N."/>
            <person name="Nakamura H."/>
            <person name="Mori M."/>
            <person name="Yoshida Y."/>
            <person name="Ohtoshi R."/>
            <person name="Malay A.D."/>
            <person name="Moran D.A.P."/>
            <person name="Tomita M."/>
            <person name="Numata K."/>
            <person name="Arakawa K."/>
        </authorList>
    </citation>
    <scope>NUCLEOTIDE SEQUENCE</scope>
</reference>
<dbReference type="EMBL" id="BMAU01021401">
    <property type="protein sequence ID" value="GFY32009.1"/>
    <property type="molecule type" value="Genomic_DNA"/>
</dbReference>
<protein>
    <submittedName>
        <fullName evidence="1">Uncharacterized protein</fullName>
    </submittedName>
</protein>
<dbReference type="Proteomes" id="UP000887159">
    <property type="component" value="Unassembled WGS sequence"/>
</dbReference>
<gene>
    <name evidence="1" type="ORF">TNCV_2621461</name>
</gene>
<evidence type="ECO:0000313" key="1">
    <source>
        <dbReference type="EMBL" id="GFY32009.1"/>
    </source>
</evidence>
<proteinExistence type="predicted"/>
<organism evidence="1 2">
    <name type="scientific">Trichonephila clavipes</name>
    <name type="common">Golden silk orbweaver</name>
    <name type="synonym">Nephila clavipes</name>
    <dbReference type="NCBI Taxonomy" id="2585209"/>
    <lineage>
        <taxon>Eukaryota</taxon>
        <taxon>Metazoa</taxon>
        <taxon>Ecdysozoa</taxon>
        <taxon>Arthropoda</taxon>
        <taxon>Chelicerata</taxon>
        <taxon>Arachnida</taxon>
        <taxon>Araneae</taxon>
        <taxon>Araneomorphae</taxon>
        <taxon>Entelegynae</taxon>
        <taxon>Araneoidea</taxon>
        <taxon>Nephilidae</taxon>
        <taxon>Trichonephila</taxon>
    </lineage>
</organism>
<accession>A0A8X6WCR9</accession>
<dbReference type="AlphaFoldDB" id="A0A8X6WCR9"/>
<name>A0A8X6WCR9_TRICX</name>